<dbReference type="EMBL" id="QKLU01000006">
    <property type="protein sequence ID" value="PYF72532.1"/>
    <property type="molecule type" value="Genomic_DNA"/>
</dbReference>
<evidence type="ECO:0000313" key="4">
    <source>
        <dbReference type="Proteomes" id="UP000248198"/>
    </source>
</evidence>
<comment type="caution">
    <text evidence="3">The sequence shown here is derived from an EMBL/GenBank/DDBJ whole genome shotgun (WGS) entry which is preliminary data.</text>
</comment>
<dbReference type="Pfam" id="PF13568">
    <property type="entry name" value="OMP_b-brl_2"/>
    <property type="match status" value="1"/>
</dbReference>
<dbReference type="InterPro" id="IPR025665">
    <property type="entry name" value="Beta-barrel_OMP_2"/>
</dbReference>
<sequence>MKKHLGLFFFFLLSLCTAKAQNWGGGVDDSNIHFGFTFQYLSSDFKVFKKPDWQAPFYETDKTDPNHITTTQITSGLKSIMAKSSPGFGIGFVVNSRISDHVDVRLTPSLVFNDRLLQYTYQTPVPQFAYEFKEQKVQATMVDIPLGIKLKSDRRNNFRAYLIGNIKYSMDISSAKKTNDEANAAIEKLLKNQKSFWSYETGIGFDLYFEYFKMSPEIKYSSSFNSILKQDHNAYSSPLDKLMLRHVTFSLYFE</sequence>
<accession>A0A318UBC7</accession>
<evidence type="ECO:0000259" key="2">
    <source>
        <dbReference type="Pfam" id="PF13568"/>
    </source>
</evidence>
<dbReference type="Proteomes" id="UP000248198">
    <property type="component" value="Unassembled WGS sequence"/>
</dbReference>
<feature type="signal peptide" evidence="1">
    <location>
        <begin position="1"/>
        <end position="20"/>
    </location>
</feature>
<keyword evidence="1" id="KW-0732">Signal</keyword>
<organism evidence="3 4">
    <name type="scientific">Pedobacter nutrimenti</name>
    <dbReference type="NCBI Taxonomy" id="1241337"/>
    <lineage>
        <taxon>Bacteria</taxon>
        <taxon>Pseudomonadati</taxon>
        <taxon>Bacteroidota</taxon>
        <taxon>Sphingobacteriia</taxon>
        <taxon>Sphingobacteriales</taxon>
        <taxon>Sphingobacteriaceae</taxon>
        <taxon>Pedobacter</taxon>
    </lineage>
</organism>
<gene>
    <name evidence="3" type="ORF">B0O44_106187</name>
</gene>
<dbReference type="AlphaFoldDB" id="A0A318UBC7"/>
<dbReference type="OrthoDB" id="1467485at2"/>
<reference evidence="3 4" key="1">
    <citation type="submission" date="2018-06" db="EMBL/GenBank/DDBJ databases">
        <title>Genomic Encyclopedia of Archaeal and Bacterial Type Strains, Phase II (KMG-II): from individual species to whole genera.</title>
        <authorList>
            <person name="Goeker M."/>
        </authorList>
    </citation>
    <scope>NUCLEOTIDE SEQUENCE [LARGE SCALE GENOMIC DNA]</scope>
    <source>
        <strain evidence="3 4">DSM 27372</strain>
    </source>
</reference>
<protein>
    <recommendedName>
        <fullName evidence="2">Outer membrane protein beta-barrel domain-containing protein</fullName>
    </recommendedName>
</protein>
<evidence type="ECO:0000313" key="3">
    <source>
        <dbReference type="EMBL" id="PYF72532.1"/>
    </source>
</evidence>
<keyword evidence="4" id="KW-1185">Reference proteome</keyword>
<evidence type="ECO:0000256" key="1">
    <source>
        <dbReference type="SAM" id="SignalP"/>
    </source>
</evidence>
<dbReference type="RefSeq" id="WP_110833468.1">
    <property type="nucleotide sequence ID" value="NZ_QKLU01000006.1"/>
</dbReference>
<feature type="chain" id="PRO_5016416474" description="Outer membrane protein beta-barrel domain-containing protein" evidence="1">
    <location>
        <begin position="21"/>
        <end position="254"/>
    </location>
</feature>
<proteinExistence type="predicted"/>
<feature type="domain" description="Outer membrane protein beta-barrel" evidence="2">
    <location>
        <begin position="81"/>
        <end position="228"/>
    </location>
</feature>
<name>A0A318UBC7_9SPHI</name>